<reference evidence="9 10" key="1">
    <citation type="submission" date="2015-12" db="EMBL/GenBank/DDBJ databases">
        <title>Draft genome sequence of Streptomyces silvensis ATCC 53525, a producer of novel hormone antagonists.</title>
        <authorList>
            <person name="Johnston C.W."/>
            <person name="Li Y."/>
            <person name="Magarvey N.A."/>
        </authorList>
    </citation>
    <scope>NUCLEOTIDE SEQUENCE [LARGE SCALE GENOMIC DNA]</scope>
    <source>
        <strain evidence="9 10">ATCC 53525</strain>
    </source>
</reference>
<feature type="region of interest" description="Disordered" evidence="7">
    <location>
        <begin position="548"/>
        <end position="567"/>
    </location>
</feature>
<protein>
    <submittedName>
        <fullName evidence="9">Type VI secretion protein</fullName>
    </submittedName>
</protein>
<keyword evidence="10" id="KW-1185">Reference proteome</keyword>
<evidence type="ECO:0000256" key="5">
    <source>
        <dbReference type="ARBA" id="ARBA00022989"/>
    </source>
</evidence>
<keyword evidence="3" id="KW-1003">Cell membrane</keyword>
<dbReference type="PANTHER" id="PTHR37937:SF1">
    <property type="entry name" value="CONJUGATIVE TRANSFER: DNA TRANSPORT"/>
    <property type="match status" value="1"/>
</dbReference>
<comment type="subcellular location">
    <subcellularLocation>
        <location evidence="1">Cell membrane</location>
        <topology evidence="1">Multi-pass membrane protein</topology>
    </subcellularLocation>
</comment>
<dbReference type="InterPro" id="IPR003688">
    <property type="entry name" value="TraG/VirD4"/>
</dbReference>
<proteinExistence type="inferred from homology"/>
<dbReference type="InterPro" id="IPR027417">
    <property type="entry name" value="P-loop_NTPase"/>
</dbReference>
<evidence type="ECO:0000256" key="2">
    <source>
        <dbReference type="ARBA" id="ARBA00008806"/>
    </source>
</evidence>
<accession>A0A0W7XB47</accession>
<dbReference type="EMBL" id="LOCL01000023">
    <property type="protein sequence ID" value="KUF20166.1"/>
    <property type="molecule type" value="Genomic_DNA"/>
</dbReference>
<organism evidence="9 10">
    <name type="scientific">Streptomyces silvensis</name>
    <dbReference type="NCBI Taxonomy" id="1765722"/>
    <lineage>
        <taxon>Bacteria</taxon>
        <taxon>Bacillati</taxon>
        <taxon>Actinomycetota</taxon>
        <taxon>Actinomycetes</taxon>
        <taxon>Kitasatosporales</taxon>
        <taxon>Streptomycetaceae</taxon>
        <taxon>Streptomyces</taxon>
    </lineage>
</organism>
<evidence type="ECO:0000256" key="3">
    <source>
        <dbReference type="ARBA" id="ARBA00022475"/>
    </source>
</evidence>
<evidence type="ECO:0000256" key="1">
    <source>
        <dbReference type="ARBA" id="ARBA00004651"/>
    </source>
</evidence>
<gene>
    <name evidence="9" type="ORF">AT728_40180</name>
</gene>
<evidence type="ECO:0000256" key="8">
    <source>
        <dbReference type="SAM" id="Phobius"/>
    </source>
</evidence>
<feature type="compositionally biased region" description="Basic and acidic residues" evidence="7">
    <location>
        <begin position="553"/>
        <end position="567"/>
    </location>
</feature>
<name>A0A0W7XB47_9ACTN</name>
<keyword evidence="6 8" id="KW-0472">Membrane</keyword>
<feature type="transmembrane region" description="Helical" evidence="8">
    <location>
        <begin position="67"/>
        <end position="88"/>
    </location>
</feature>
<dbReference type="Gene3D" id="3.40.50.300">
    <property type="entry name" value="P-loop containing nucleotide triphosphate hydrolases"/>
    <property type="match status" value="1"/>
</dbReference>
<dbReference type="GO" id="GO:0005886">
    <property type="term" value="C:plasma membrane"/>
    <property type="evidence" value="ECO:0007669"/>
    <property type="project" value="UniProtKB-SubCell"/>
</dbReference>
<evidence type="ECO:0000256" key="4">
    <source>
        <dbReference type="ARBA" id="ARBA00022692"/>
    </source>
</evidence>
<dbReference type="SUPFAM" id="SSF52540">
    <property type="entry name" value="P-loop containing nucleoside triphosphate hydrolases"/>
    <property type="match status" value="1"/>
</dbReference>
<evidence type="ECO:0000313" key="9">
    <source>
        <dbReference type="EMBL" id="KUF20166.1"/>
    </source>
</evidence>
<dbReference type="AlphaFoldDB" id="A0A0W7XB47"/>
<dbReference type="Pfam" id="PF02534">
    <property type="entry name" value="T4SS-DNA_transf"/>
    <property type="match status" value="1"/>
</dbReference>
<evidence type="ECO:0000256" key="6">
    <source>
        <dbReference type="ARBA" id="ARBA00023136"/>
    </source>
</evidence>
<dbReference type="PANTHER" id="PTHR37937">
    <property type="entry name" value="CONJUGATIVE TRANSFER: DNA TRANSPORT"/>
    <property type="match status" value="1"/>
</dbReference>
<sequence length="567" mass="61056">MDDGTLLAAIGFGFALGASGIVLSAAPLAGLVSGRGWSSSTKSLAETVLITVTHGPGSVYEPAPPTWAFLLMVGVLAGLLIVLLALLLKSFGGRKSRLDGARWGGRKIELKMAAPEDPRMREARITAGRGQQTKKIVAVIERAGSAIAFGPPGSAKTTGLLMGNAAEWQGPCVVTTTKSADLEAIYNSRREIGPVWIIAPAGLPNDRETAHWSPVDYAKDEESAERMAEWMADAAQKHYDPRSEPWIAQARAILAGLLLAANISGGGLRAFREWLALGKDAVDHVRSILEPEHPEVAMDYAQPWLKLHEDGAGSVQFTLNVVASVYRNRDVRVVAEQTDFSAEQLLEEKGTVCLVASPSNAERYGPLFTSIIASIIHAAEAKFEKTGEPLAPALGCFVDEAGNVLRYPKLPTTLTTGRGIGIAMLTIWHDLAQLAARVGQDGARTVISASTLRVLLPGLADDSTLRYFNYIFSKEQVERPTRSSGRSGSSTSTSVVETDLLPVDKLREIPTFTAIVQYFNLPPVRANMRLTWRDEDLRKWLARPLSPTSPASLDKDPTAPALETHRG</sequence>
<keyword evidence="5 8" id="KW-1133">Transmembrane helix</keyword>
<dbReference type="OrthoDB" id="226701at2"/>
<evidence type="ECO:0000313" key="10">
    <source>
        <dbReference type="Proteomes" id="UP000054804"/>
    </source>
</evidence>
<evidence type="ECO:0000256" key="7">
    <source>
        <dbReference type="SAM" id="MobiDB-lite"/>
    </source>
</evidence>
<dbReference type="InterPro" id="IPR051539">
    <property type="entry name" value="T4SS-coupling_protein"/>
</dbReference>
<keyword evidence="4 8" id="KW-0812">Transmembrane</keyword>
<dbReference type="CDD" id="cd01127">
    <property type="entry name" value="TrwB_TraG_TraD_VirD4"/>
    <property type="match status" value="1"/>
</dbReference>
<comment type="similarity">
    <text evidence="2">Belongs to the VirD4/TraG family.</text>
</comment>
<dbReference type="Proteomes" id="UP000054804">
    <property type="component" value="Unassembled WGS sequence"/>
</dbReference>
<dbReference type="STRING" id="1765722.AT728_40180"/>
<comment type="caution">
    <text evidence="9">The sequence shown here is derived from an EMBL/GenBank/DDBJ whole genome shotgun (WGS) entry which is preliminary data.</text>
</comment>